<evidence type="ECO:0000313" key="1">
    <source>
        <dbReference type="EMBL" id="QFG06314.1"/>
    </source>
</evidence>
<protein>
    <submittedName>
        <fullName evidence="1">Uncharacterized protein</fullName>
    </submittedName>
</protein>
<sequence>MTERFRTTACPYCGKNNTSCAEIVSLSTAWIRQACMIKHKGVPLRELSSDRADDPSSGL</sequence>
<accession>A0A6M2ZHH8</accession>
<dbReference type="Proteomes" id="UP000515683">
    <property type="component" value="Segment"/>
</dbReference>
<reference evidence="1" key="1">
    <citation type="submission" date="2019-04" db="EMBL/GenBank/DDBJ databases">
        <title>Genomic and proteomic characterization of cyanophage S-SCSM1 provides new insights into understanding the viral gene diversity and phage-host interactions.</title>
        <authorList>
            <person name="Wang Q."/>
            <person name="Xu Y."/>
            <person name="Jiao N."/>
            <person name="Zhang R."/>
        </authorList>
    </citation>
    <scope>NUCLEOTIDE SEQUENCE [LARGE SCALE GENOMIC DNA]</scope>
</reference>
<keyword evidence="2" id="KW-1185">Reference proteome</keyword>
<evidence type="ECO:0000313" key="2">
    <source>
        <dbReference type="Proteomes" id="UP000515683"/>
    </source>
</evidence>
<gene>
    <name evidence="1" type="ORF">SSCSM1_57</name>
</gene>
<dbReference type="EMBL" id="MK867354">
    <property type="protein sequence ID" value="QFG06314.1"/>
    <property type="molecule type" value="Genomic_DNA"/>
</dbReference>
<proteinExistence type="predicted"/>
<organism evidence="1 2">
    <name type="scientific">Synechococcus phage S-SCSM1</name>
    <dbReference type="NCBI Taxonomy" id="2588487"/>
    <lineage>
        <taxon>Viruses</taxon>
        <taxon>Duplodnaviria</taxon>
        <taxon>Heunggongvirae</taxon>
        <taxon>Uroviricota</taxon>
        <taxon>Caudoviricetes</taxon>
        <taxon>Pantevenvirales</taxon>
        <taxon>Kyanoviridae</taxon>
        <taxon>Zhoulongquanvirus</taxon>
        <taxon>Zhoulongquanvirus esscess</taxon>
    </lineage>
</organism>
<name>A0A6M2ZHH8_9CAUD</name>